<protein>
    <recommendedName>
        <fullName evidence="2">Protein kinase domain-containing protein</fullName>
    </recommendedName>
</protein>
<dbReference type="SUPFAM" id="SSF56112">
    <property type="entry name" value="Protein kinase-like (PK-like)"/>
    <property type="match status" value="1"/>
</dbReference>
<feature type="domain" description="Protein kinase" evidence="2">
    <location>
        <begin position="56"/>
        <end position="332"/>
    </location>
</feature>
<dbReference type="EMBL" id="CP123967">
    <property type="protein sequence ID" value="WGT46679.1"/>
    <property type="molecule type" value="Genomic_DNA"/>
</dbReference>
<gene>
    <name evidence="3" type="ORF">QH948_11100</name>
</gene>
<keyword evidence="1" id="KW-0472">Membrane</keyword>
<reference evidence="3 4" key="1">
    <citation type="journal article" date="2008" name="Int. J. Syst. Evol. Microbiol.">
        <title>Tessaracoccus flavescens sp. nov., isolated from marine sediment.</title>
        <authorList>
            <person name="Lee D.W."/>
            <person name="Lee S.D."/>
        </authorList>
    </citation>
    <scope>NUCLEOTIDE SEQUENCE [LARGE SCALE GENOMIC DNA]</scope>
    <source>
        <strain evidence="3 4">T21</strain>
    </source>
</reference>
<dbReference type="RefSeq" id="WP_281144443.1">
    <property type="nucleotide sequence ID" value="NZ_CP123967.1"/>
</dbReference>
<evidence type="ECO:0000313" key="3">
    <source>
        <dbReference type="EMBL" id="WGT46679.1"/>
    </source>
</evidence>
<proteinExistence type="predicted"/>
<dbReference type="PROSITE" id="PS50011">
    <property type="entry name" value="PROTEIN_KINASE_DOM"/>
    <property type="match status" value="1"/>
</dbReference>
<keyword evidence="4" id="KW-1185">Reference proteome</keyword>
<evidence type="ECO:0000256" key="1">
    <source>
        <dbReference type="SAM" id="Phobius"/>
    </source>
</evidence>
<sequence>MSTTIPETQRFARVTQLAPVGRPLPLTGELPGEQAAKGERLGVRVSADDGAKRLQIQLTVKLAEGGEGSVFQTDVAGYVAKIYKRDKLTGDRLEKLRAMIARPIRYKGICFPEAMIYNSENEFVGYLMPEAKGVELSRSVFVPQLLLTKFPSWTREHTIQLCLTILDKIRFLNDRGVILGDINASNILVVSPTEVFFVDCDSYQIEGYPCPVGTAHFTPPEVSGKDFKTFLRTQAMENFAIATLLFMIMLPGKAPYSAVGGSSPAENIKTGAFAYEGGDDALPPGRWGFIWSHTTYKVRRAFYETFKRGEAHFAPAKRFSAAQWSDLFAGYLRSAKIMLRNDPMAMDIFPTRRKMKKCKIDGCDHRFIPTQQNLYIFCDQHVKRPSGPPVVHSAGHTSAVPVGHRTAQQTIRCKNPTCRRSFTLSVGRPGEYCQDCWKKVGCRKCSYVAAKWMHDERNGLCRRCYEEQKRLAPAHQASTRSTVAAPAPNSTSREAVVGFFVAATIATILIFIAIVIGG</sequence>
<evidence type="ECO:0000313" key="4">
    <source>
        <dbReference type="Proteomes" id="UP001244136"/>
    </source>
</evidence>
<dbReference type="Proteomes" id="UP001244136">
    <property type="component" value="Chromosome"/>
</dbReference>
<keyword evidence="1" id="KW-0812">Transmembrane</keyword>
<accession>A0ABY8PW56</accession>
<dbReference type="InterPro" id="IPR011009">
    <property type="entry name" value="Kinase-like_dom_sf"/>
</dbReference>
<evidence type="ECO:0000259" key="2">
    <source>
        <dbReference type="PROSITE" id="PS50011"/>
    </source>
</evidence>
<organism evidence="3 4">
    <name type="scientific">Tessaracoccus lacteus</name>
    <dbReference type="NCBI Taxonomy" id="3041766"/>
    <lineage>
        <taxon>Bacteria</taxon>
        <taxon>Bacillati</taxon>
        <taxon>Actinomycetota</taxon>
        <taxon>Actinomycetes</taxon>
        <taxon>Propionibacteriales</taxon>
        <taxon>Propionibacteriaceae</taxon>
        <taxon>Tessaracoccus</taxon>
    </lineage>
</organism>
<keyword evidence="1" id="KW-1133">Transmembrane helix</keyword>
<dbReference type="Gene3D" id="1.10.510.10">
    <property type="entry name" value="Transferase(Phosphotransferase) domain 1"/>
    <property type="match status" value="1"/>
</dbReference>
<feature type="transmembrane region" description="Helical" evidence="1">
    <location>
        <begin position="495"/>
        <end position="516"/>
    </location>
</feature>
<dbReference type="InterPro" id="IPR000719">
    <property type="entry name" value="Prot_kinase_dom"/>
</dbReference>
<name>A0ABY8PW56_9ACTN</name>